<protein>
    <submittedName>
        <fullName evidence="4">Glycosyl transferase family 1</fullName>
    </submittedName>
</protein>
<dbReference type="Proteomes" id="UP000183940">
    <property type="component" value="Unassembled WGS sequence"/>
</dbReference>
<dbReference type="InterPro" id="IPR029063">
    <property type="entry name" value="SAM-dependent_MTases_sf"/>
</dbReference>
<evidence type="ECO:0000259" key="3">
    <source>
        <dbReference type="Pfam" id="PF05050"/>
    </source>
</evidence>
<comment type="caution">
    <text evidence="4">The sequence shown here is derived from an EMBL/GenBank/DDBJ whole genome shotgun (WGS) entry which is preliminary data.</text>
</comment>
<dbReference type="PANTHER" id="PTHR46401:SF2">
    <property type="entry name" value="GLYCOSYLTRANSFERASE WBBK-RELATED"/>
    <property type="match status" value="1"/>
</dbReference>
<dbReference type="STRING" id="1925591.BI308_05815"/>
<dbReference type="GO" id="GO:0009103">
    <property type="term" value="P:lipopolysaccharide biosynthetic process"/>
    <property type="evidence" value="ECO:0007669"/>
    <property type="project" value="TreeGrafter"/>
</dbReference>
<accession>A0A1L9QVE9</accession>
<evidence type="ECO:0000259" key="2">
    <source>
        <dbReference type="Pfam" id="PF00534"/>
    </source>
</evidence>
<feature type="domain" description="Glycosyl transferase family 1" evidence="2">
    <location>
        <begin position="955"/>
        <end position="1091"/>
    </location>
</feature>
<dbReference type="AlphaFoldDB" id="A0A1L9QVE9"/>
<organism evidence="4 5">
    <name type="scientific">Roseofilum reptotaenium AO1-A</name>
    <dbReference type="NCBI Taxonomy" id="1925591"/>
    <lineage>
        <taxon>Bacteria</taxon>
        <taxon>Bacillati</taxon>
        <taxon>Cyanobacteriota</taxon>
        <taxon>Cyanophyceae</taxon>
        <taxon>Desertifilales</taxon>
        <taxon>Desertifilaceae</taxon>
        <taxon>Roseofilum</taxon>
    </lineage>
</organism>
<dbReference type="GO" id="GO:0016757">
    <property type="term" value="F:glycosyltransferase activity"/>
    <property type="evidence" value="ECO:0007669"/>
    <property type="project" value="InterPro"/>
</dbReference>
<name>A0A1L9QVE9_9CYAN</name>
<dbReference type="Gene3D" id="3.40.50.150">
    <property type="entry name" value="Vaccinia Virus protein VP39"/>
    <property type="match status" value="1"/>
</dbReference>
<dbReference type="InterPro" id="IPR001296">
    <property type="entry name" value="Glyco_trans_1"/>
</dbReference>
<feature type="domain" description="Methyltransferase FkbM" evidence="3">
    <location>
        <begin position="255"/>
        <end position="430"/>
    </location>
</feature>
<sequence>MPESPSTLERLIPPEIKNDELYQAIQILSRKADLKTVLEIGSSSGSGSTEAFVTGLMGNPQTPDLYCMEVSQSRFDALQKRYENHPFVHCYHVSSVALEQFPTEQEIRAFYQTQQTYLNLYPLEQVLEWWKADTEYLKTSGVDTHGIRKIKAENNIDVFDLVLIDGSEFTGTAELEEVYGAKLIVLDDINTFKNYQNYTRLLNDPKYTLLQENKRLRNGYAIFGSVSYIKYRFNNEIKEQNLVNTLVKSGMTVFDVGANLGDYSILLSQLVGESGRVYAFEPTSTVFEKLEDRLNSQDSNNVNAFKKAVFSENKEIEFHEFPEDYSVWNSIGMPQMPNPDNPQENVPIAKTEIVEGITLDAFCETKNIETIDYLKIDVEGAESDALLGARNLLKQKKVRFIQFEISQKMLDGLNRKAGDTFKILIENGYECHQIEKDGRIGGQVIDSHAFYENYIAFPEVPIHFFTIVLNGEPFVKYHIKVLKKLPFKWHWHIIEGVADLKHDTSWSVKLGGKITDEIHDQGLSKDDTSEYLDQLKADYPENITLYRKPEGEFWDGKREMVNAPLANIREECLLWQIDVDEIWTVEQICNARRLFIEQGEKTAAYYWCWYFVGENLVISTRNCYTQNPQQDWLRTWRFKPGYVWAAHEPPILVEPLPDGQFKNIAAINPLTHDATEKEGLVFQHFAYVTPEQLKFKEQYYGYQNAVIEWSALQSEAQFPVYLRDYFSWVGDNTMVDRAESLGIAPLVQKDVTEGNWKFLQPQFSKLSKKAQRKSPTIVIDGVFFQLYNTGIARVWRSLLAEWAKTDFAAHILLLDRHNTAQIPGIKSRTIPRYDYNNTELDKQMLQEVCDIEGADLFISTYYTTPLSTPSVFMAYDMIPEVLGANVNEPMWREKHHAISHADSYISISESTARDLVKFFPEIALDQITVAHCGVSPTFTAATATQINEFKYKYGITKPYFLLVGAGGNYKNSMLFFQAFSTLHSKQGFEMICTGSGVPLGNEYRQYASGSVIHSLILSDKELKVAYSGAVALVYPSLYEGFGMPVAEALACGCPVITCANASLPEVGGDAVIYVDPYNVEGLAEQLCEVQKTKVRRSLIAKGLAQVKQFSWQKMANTMKLAVLRGTLARLNLREINLILFPDWSLPEERIGLALQEVIKGLVSHRDRSKMTLLIDHSNIEAEDADLLLSSVAMNLLMEESVEVDEGPEIVLVGNLSEAQWSVLIPQLQGRIQLEDENQDAMYTVHADQITPIDMSYLFKN</sequence>
<dbReference type="NCBIfam" id="TIGR01444">
    <property type="entry name" value="fkbM_fam"/>
    <property type="match status" value="1"/>
</dbReference>
<dbReference type="InterPro" id="IPR006342">
    <property type="entry name" value="FkbM_mtfrase"/>
</dbReference>
<reference evidence="4" key="1">
    <citation type="submission" date="2016-10" db="EMBL/GenBank/DDBJ databases">
        <title>CRISPR-Cas defence system in Roseofilum reptotaenium: evidence of a bacteriophage-cyanobacterium arms race in the coral black band disease.</title>
        <authorList>
            <person name="Buerger P."/>
            <person name="Wood-Charlson E.M."/>
            <person name="Weynberg K.D."/>
            <person name="Willis B."/>
            <person name="Van Oppen M.J."/>
        </authorList>
    </citation>
    <scope>NUCLEOTIDE SEQUENCE [LARGE SCALE GENOMIC DNA]</scope>
    <source>
        <strain evidence="4">AO1-A</strain>
    </source>
</reference>
<proteinExistence type="predicted"/>
<dbReference type="SUPFAM" id="SSF53335">
    <property type="entry name" value="S-adenosyl-L-methionine-dependent methyltransferases"/>
    <property type="match status" value="1"/>
</dbReference>
<keyword evidence="1 4" id="KW-0808">Transferase</keyword>
<dbReference type="Pfam" id="PF05050">
    <property type="entry name" value="Methyltransf_21"/>
    <property type="match status" value="1"/>
</dbReference>
<dbReference type="Pfam" id="PF00534">
    <property type="entry name" value="Glycos_transf_1"/>
    <property type="match status" value="1"/>
</dbReference>
<dbReference type="SUPFAM" id="SSF53756">
    <property type="entry name" value="UDP-Glycosyltransferase/glycogen phosphorylase"/>
    <property type="match status" value="1"/>
</dbReference>
<dbReference type="PANTHER" id="PTHR46401">
    <property type="entry name" value="GLYCOSYLTRANSFERASE WBBK-RELATED"/>
    <property type="match status" value="1"/>
</dbReference>
<dbReference type="Gene3D" id="3.40.50.2000">
    <property type="entry name" value="Glycogen Phosphorylase B"/>
    <property type="match status" value="2"/>
</dbReference>
<gene>
    <name evidence="4" type="ORF">BI308_05815</name>
</gene>
<keyword evidence="5" id="KW-1185">Reference proteome</keyword>
<dbReference type="EMBL" id="MLAW01000006">
    <property type="protein sequence ID" value="OJJ26606.1"/>
    <property type="molecule type" value="Genomic_DNA"/>
</dbReference>
<evidence type="ECO:0000313" key="5">
    <source>
        <dbReference type="Proteomes" id="UP000183940"/>
    </source>
</evidence>
<dbReference type="CDD" id="cd03809">
    <property type="entry name" value="GT4_MtfB-like"/>
    <property type="match status" value="1"/>
</dbReference>
<evidence type="ECO:0000313" key="4">
    <source>
        <dbReference type="EMBL" id="OJJ26606.1"/>
    </source>
</evidence>
<evidence type="ECO:0000256" key="1">
    <source>
        <dbReference type="ARBA" id="ARBA00022679"/>
    </source>
</evidence>